<name>A0A1B3AYK9_9CAUD</name>
<dbReference type="KEGG" id="vg:29080424"/>
<dbReference type="EMBL" id="KX557272">
    <property type="protein sequence ID" value="AOE43849.1"/>
    <property type="molecule type" value="Genomic_DNA"/>
</dbReference>
<organism evidence="1 2">
    <name type="scientific">Gordonia phage Bantam</name>
    <dbReference type="NCBI Taxonomy" id="1887641"/>
    <lineage>
        <taxon>Viruses</taxon>
        <taxon>Duplodnaviria</taxon>
        <taxon>Heunggongvirae</taxon>
        <taxon>Uroviricota</taxon>
        <taxon>Caudoviricetes</taxon>
        <taxon>Bantamvirus</taxon>
        <taxon>Bantamvirus bantam</taxon>
    </lineage>
</organism>
<dbReference type="GeneID" id="29080424"/>
<dbReference type="Proteomes" id="UP000202170">
    <property type="component" value="Segment"/>
</dbReference>
<gene>
    <name evidence="1" type="primary">160</name>
    <name evidence="1" type="ORF">SEA_BANTAM_160</name>
</gene>
<proteinExistence type="predicted"/>
<accession>A0A1B3AYK9</accession>
<keyword evidence="2" id="KW-1185">Reference proteome</keyword>
<dbReference type="RefSeq" id="YP_009287628.1">
    <property type="nucleotide sequence ID" value="NC_031074.1"/>
</dbReference>
<sequence>MISRRGIRTPAEIEDAEYDEYAYSPELEMEYYLYKLDDGRLIFASCHDAVGLMTYFDIDQAGWNDVLEMAGLA</sequence>
<evidence type="ECO:0000313" key="1">
    <source>
        <dbReference type="EMBL" id="AOE43849.1"/>
    </source>
</evidence>
<evidence type="ECO:0000313" key="2">
    <source>
        <dbReference type="Proteomes" id="UP000202170"/>
    </source>
</evidence>
<reference evidence="2" key="1">
    <citation type="submission" date="2016-07" db="EMBL/GenBank/DDBJ databases">
        <authorList>
            <person name="Florea S."/>
            <person name="Webb J.S."/>
            <person name="Jaromczyk J."/>
            <person name="Schardl C.L."/>
        </authorList>
    </citation>
    <scope>NUCLEOTIDE SEQUENCE [LARGE SCALE GENOMIC DNA]</scope>
</reference>
<protein>
    <submittedName>
        <fullName evidence="1">Uncharacterized protein</fullName>
    </submittedName>
</protein>